<organism evidence="1 2">
    <name type="scientific">Caulobacter segnis</name>
    <dbReference type="NCBI Taxonomy" id="88688"/>
    <lineage>
        <taxon>Bacteria</taxon>
        <taxon>Pseudomonadati</taxon>
        <taxon>Pseudomonadota</taxon>
        <taxon>Alphaproteobacteria</taxon>
        <taxon>Caulobacterales</taxon>
        <taxon>Caulobacteraceae</taxon>
        <taxon>Caulobacter</taxon>
    </lineage>
</organism>
<dbReference type="Proteomes" id="UP000249393">
    <property type="component" value="Unassembled WGS sequence"/>
</dbReference>
<dbReference type="EMBL" id="QFQZ01000064">
    <property type="protein sequence ID" value="PZR32298.1"/>
    <property type="molecule type" value="Genomic_DNA"/>
</dbReference>
<proteinExistence type="predicted"/>
<reference evidence="1 2" key="1">
    <citation type="submission" date="2017-08" db="EMBL/GenBank/DDBJ databases">
        <title>Infants hospitalized years apart are colonized by the same room-sourced microbial strains.</title>
        <authorList>
            <person name="Brooks B."/>
            <person name="Olm M.R."/>
            <person name="Firek B.A."/>
            <person name="Baker R."/>
            <person name="Thomas B.C."/>
            <person name="Morowitz M.J."/>
            <person name="Banfield J.F."/>
        </authorList>
    </citation>
    <scope>NUCLEOTIDE SEQUENCE [LARGE SCALE GENOMIC DNA]</scope>
    <source>
        <strain evidence="1">S2_003_000_R2_4</strain>
    </source>
</reference>
<comment type="caution">
    <text evidence="1">The sequence shown here is derived from an EMBL/GenBank/DDBJ whole genome shotgun (WGS) entry which is preliminary data.</text>
</comment>
<name>A0A2W5WFB2_9CAUL</name>
<gene>
    <name evidence="1" type="ORF">DI526_17135</name>
</gene>
<sequence>MALGALADINLVDEAVLSGGTWAAGLPLANLKAADYVARPARCEDPSNLAKSQFQAQLEWPQSVSLVGVVFHTLSRSAAYRLTIAGPDLDLGAPVYQSEWTPVIPRLWQSRDLPWGSPNWWTGQPLARDLDLYPRNLWIALPAPVLCGVLRLEIDDRENLAGYFDLGGLWIVDPWRPTLNFERGRDLSIEIRSLVDEAPSGRIYGETRRSRRQLAVTWAMLTANEANRLYDAGMRAGTTKPVLFVPDQDDGASLLRECWPATFGAPPAPKFGWEGLHTVSATFREIIA</sequence>
<dbReference type="AlphaFoldDB" id="A0A2W5WFB2"/>
<evidence type="ECO:0000313" key="2">
    <source>
        <dbReference type="Proteomes" id="UP000249393"/>
    </source>
</evidence>
<protein>
    <submittedName>
        <fullName evidence="1">Uncharacterized protein</fullName>
    </submittedName>
</protein>
<accession>A0A2W5WFB2</accession>
<dbReference type="RefSeq" id="WP_304280645.1">
    <property type="nucleotide sequence ID" value="NZ_QFQZ01000064.1"/>
</dbReference>
<evidence type="ECO:0000313" key="1">
    <source>
        <dbReference type="EMBL" id="PZR32298.1"/>
    </source>
</evidence>